<name>A0A101S8R1_9ACTN</name>
<dbReference type="InterPro" id="IPR016169">
    <property type="entry name" value="FAD-bd_PCMH_sub2"/>
</dbReference>
<accession>A0A101S8R1</accession>
<evidence type="ECO:0000313" key="4">
    <source>
        <dbReference type="Proteomes" id="UP000053669"/>
    </source>
</evidence>
<dbReference type="FunFam" id="3.30.43.10:FF:000030">
    <property type="entry name" value="Dimethylmenaquinone methyltransferase"/>
    <property type="match status" value="1"/>
</dbReference>
<dbReference type="PANTHER" id="PTHR11748">
    <property type="entry name" value="D-LACTATE DEHYDROGENASE"/>
    <property type="match status" value="1"/>
</dbReference>
<organism evidence="3 4">
    <name type="scientific">Streptomyces canus</name>
    <dbReference type="NCBI Taxonomy" id="58343"/>
    <lineage>
        <taxon>Bacteria</taxon>
        <taxon>Bacillati</taxon>
        <taxon>Actinomycetota</taxon>
        <taxon>Actinomycetes</taxon>
        <taxon>Kitasatosporales</taxon>
        <taxon>Streptomycetaceae</taxon>
        <taxon>Streptomyces</taxon>
        <taxon>Streptomyces aurantiacus group</taxon>
    </lineage>
</organism>
<evidence type="ECO:0000259" key="2">
    <source>
        <dbReference type="PROSITE" id="PS51387"/>
    </source>
</evidence>
<evidence type="ECO:0000313" key="3">
    <source>
        <dbReference type="EMBL" id="KUN69158.1"/>
    </source>
</evidence>
<dbReference type="InterPro" id="IPR016166">
    <property type="entry name" value="FAD-bd_PCMH"/>
</dbReference>
<proteinExistence type="predicted"/>
<dbReference type="GO" id="GO:1903457">
    <property type="term" value="P:lactate catabolic process"/>
    <property type="evidence" value="ECO:0007669"/>
    <property type="project" value="TreeGrafter"/>
</dbReference>
<dbReference type="Gene3D" id="3.30.465.10">
    <property type="match status" value="1"/>
</dbReference>
<dbReference type="InterPro" id="IPR006094">
    <property type="entry name" value="Oxid_FAD_bind_N"/>
</dbReference>
<feature type="domain" description="FAD-binding PCMH-type" evidence="2">
    <location>
        <begin position="67"/>
        <end position="160"/>
    </location>
</feature>
<reference evidence="3 4" key="1">
    <citation type="submission" date="2015-10" db="EMBL/GenBank/DDBJ databases">
        <title>Draft genome sequence of Streptomyces canus DSM 40017, type strain for the species Streptomyces canus.</title>
        <authorList>
            <person name="Ruckert C."/>
            <person name="Winkler A."/>
            <person name="Kalinowski J."/>
            <person name="Kampfer P."/>
            <person name="Glaeser S."/>
        </authorList>
    </citation>
    <scope>NUCLEOTIDE SEQUENCE [LARGE SCALE GENOMIC DNA]</scope>
    <source>
        <strain evidence="3 4">DSM 40017</strain>
    </source>
</reference>
<dbReference type="STRING" id="58343.AQJ46_21745"/>
<gene>
    <name evidence="3" type="ORF">AQJ46_21745</name>
</gene>
<dbReference type="EMBL" id="LMWU01000019">
    <property type="protein sequence ID" value="KUN69158.1"/>
    <property type="molecule type" value="Genomic_DNA"/>
</dbReference>
<dbReference type="GO" id="GO:0004458">
    <property type="term" value="F:D-lactate dehydrogenase (cytochrome) activity"/>
    <property type="evidence" value="ECO:0007669"/>
    <property type="project" value="TreeGrafter"/>
</dbReference>
<dbReference type="SUPFAM" id="SSF56176">
    <property type="entry name" value="FAD-binding/transporter-associated domain-like"/>
    <property type="match status" value="1"/>
</dbReference>
<dbReference type="AlphaFoldDB" id="A0A101S8R1"/>
<comment type="caution">
    <text evidence="3">The sequence shown here is derived from an EMBL/GenBank/DDBJ whole genome shotgun (WGS) entry which is preliminary data.</text>
</comment>
<protein>
    <recommendedName>
        <fullName evidence="2">FAD-binding PCMH-type domain-containing protein</fullName>
    </recommendedName>
</protein>
<dbReference type="PROSITE" id="PS51387">
    <property type="entry name" value="FAD_PCMH"/>
    <property type="match status" value="1"/>
</dbReference>
<dbReference type="Pfam" id="PF01565">
    <property type="entry name" value="FAD_binding_4"/>
    <property type="match status" value="1"/>
</dbReference>
<dbReference type="GO" id="GO:0008720">
    <property type="term" value="F:D-lactate dehydrogenase (NAD+) activity"/>
    <property type="evidence" value="ECO:0007669"/>
    <property type="project" value="TreeGrafter"/>
</dbReference>
<dbReference type="GO" id="GO:0071949">
    <property type="term" value="F:FAD binding"/>
    <property type="evidence" value="ECO:0007669"/>
    <property type="project" value="InterPro"/>
</dbReference>
<dbReference type="PANTHER" id="PTHR11748:SF119">
    <property type="entry name" value="D-2-HYDROXYGLUTARATE DEHYDROGENASE"/>
    <property type="match status" value="1"/>
</dbReference>
<dbReference type="InterPro" id="IPR036318">
    <property type="entry name" value="FAD-bd_PCMH-like_sf"/>
</dbReference>
<feature type="region of interest" description="Disordered" evidence="1">
    <location>
        <begin position="1"/>
        <end position="35"/>
    </location>
</feature>
<dbReference type="Proteomes" id="UP000053669">
    <property type="component" value="Unassembled WGS sequence"/>
</dbReference>
<evidence type="ECO:0000256" key="1">
    <source>
        <dbReference type="SAM" id="MobiDB-lite"/>
    </source>
</evidence>
<sequence>MPGPVPAQTPKEEFMATSDLPVPVVRRPDAPPPDPAALERALRERVDGEVRFDAGSRAAYSTDASNFRQTPIGVVVPRTPEAAAEAVAVAREHDAPVLSRGGGTSLAGQCTNTAVVIGWSKYCDRLESVDPDARTCVVQPGIVLDELNRRLAPTGLRFGP</sequence>